<dbReference type="Gene3D" id="3.90.226.10">
    <property type="entry name" value="2-enoyl-CoA Hydratase, Chain A, domain 1"/>
    <property type="match status" value="1"/>
</dbReference>
<dbReference type="SUPFAM" id="SSF52096">
    <property type="entry name" value="ClpP/crotonase"/>
    <property type="match status" value="1"/>
</dbReference>
<dbReference type="eggNOG" id="COG0616">
    <property type="taxonomic scope" value="Bacteria"/>
</dbReference>
<dbReference type="AlphaFoldDB" id="F7XZX3"/>
<evidence type="ECO:0000313" key="3">
    <source>
        <dbReference type="EMBL" id="AEH88187.1"/>
    </source>
</evidence>
<evidence type="ECO:0000259" key="2">
    <source>
        <dbReference type="Pfam" id="PF01343"/>
    </source>
</evidence>
<evidence type="ECO:0000313" key="4">
    <source>
        <dbReference type="Proteomes" id="UP000001623"/>
    </source>
</evidence>
<dbReference type="PANTHER" id="PTHR42987:SF4">
    <property type="entry name" value="PROTEASE SOHB-RELATED"/>
    <property type="match status" value="1"/>
</dbReference>
<dbReference type="EMBL" id="CP002279">
    <property type="protein sequence ID" value="AEH88187.1"/>
    <property type="molecule type" value="Genomic_DNA"/>
</dbReference>
<dbReference type="InterPro" id="IPR002142">
    <property type="entry name" value="Peptidase_S49"/>
</dbReference>
<comment type="similarity">
    <text evidence="1">Belongs to the peptidase S49 family.</text>
</comment>
<name>F7XZX3_MESOW</name>
<sequence>MAHEIDRVLRAFASDAWFIDPRKADQLAAMLLFRNQNGPRSEPFRAAPADRPASLDQRGSVAVLRIVGPILPRAEAVVDVSQPAALMTDFRRAFSQVANDAGVSAIVIDIDSPGGRVDLVPETAAMIRSARRDGRPIVAVANTIALSAAYWIASAADEIVVSPSGAVGSIGVYTVHEDMSAALEAEGVKVTMISAGPRKVEGNPFQPLDEAGLASLLGNVTTFYGMFAGDVAKGRGVPVSVVKADPESSDKNFGGGRAVLAQEALKLGMVDRVATLEETVARLAKGGKRSGMSASATQRQFI</sequence>
<dbReference type="RefSeq" id="WP_013894871.1">
    <property type="nucleotide sequence ID" value="NC_015675.1"/>
</dbReference>
<dbReference type="PANTHER" id="PTHR42987">
    <property type="entry name" value="PEPTIDASE S49"/>
    <property type="match status" value="1"/>
</dbReference>
<proteinExistence type="inferred from homology"/>
<dbReference type="Gene3D" id="6.20.330.10">
    <property type="match status" value="1"/>
</dbReference>
<organism evidence="3 4">
    <name type="scientific">Mesorhizobium opportunistum (strain LMG 24607 / HAMBI 3007 / WSM2075)</name>
    <dbReference type="NCBI Taxonomy" id="536019"/>
    <lineage>
        <taxon>Bacteria</taxon>
        <taxon>Pseudomonadati</taxon>
        <taxon>Pseudomonadota</taxon>
        <taxon>Alphaproteobacteria</taxon>
        <taxon>Hyphomicrobiales</taxon>
        <taxon>Phyllobacteriaceae</taxon>
        <taxon>Mesorhizobium</taxon>
    </lineage>
</organism>
<dbReference type="InterPro" id="IPR029045">
    <property type="entry name" value="ClpP/crotonase-like_dom_sf"/>
</dbReference>
<dbReference type="CDD" id="cd07022">
    <property type="entry name" value="S49_Sppa_36K_type"/>
    <property type="match status" value="1"/>
</dbReference>
<dbReference type="STRING" id="536019.Mesop_3746"/>
<accession>F7XZX3</accession>
<dbReference type="GO" id="GO:0006508">
    <property type="term" value="P:proteolysis"/>
    <property type="evidence" value="ECO:0007669"/>
    <property type="project" value="InterPro"/>
</dbReference>
<gene>
    <name evidence="3" type="ordered locus">Mesop_3746</name>
</gene>
<dbReference type="KEGG" id="mop:Mesop_3746"/>
<reference evidence="3 4" key="1">
    <citation type="submission" date="2010-10" db="EMBL/GenBank/DDBJ databases">
        <title>Complete sequence of Mesorhizobium opportunistum WSM2075.</title>
        <authorList>
            <consortium name="US DOE Joint Genome Institute"/>
            <person name="Lucas S."/>
            <person name="Copeland A."/>
            <person name="Lapidus A."/>
            <person name="Cheng J.-F."/>
            <person name="Bruce D."/>
            <person name="Goodwin L."/>
            <person name="Pitluck S."/>
            <person name="Chertkov O."/>
            <person name="Misra M."/>
            <person name="Detter J.C."/>
            <person name="Han C."/>
            <person name="Tapia R."/>
            <person name="Land M."/>
            <person name="Hauser L."/>
            <person name="Kyrpides N."/>
            <person name="Ovchinnikova G."/>
            <person name="Mavrommatis K.M."/>
            <person name="Tiwari R.P."/>
            <person name="Howieson J.G."/>
            <person name="O'Hara G.W."/>
            <person name="Nandasena K.G."/>
            <person name="Woyke T."/>
        </authorList>
    </citation>
    <scope>NUCLEOTIDE SEQUENCE [LARGE SCALE GENOMIC DNA]</scope>
    <source>
        <strain evidence="4">LMG 24607 / HAMBI 3007 / WSM2075</strain>
    </source>
</reference>
<dbReference type="InterPro" id="IPR033855">
    <property type="entry name" value="Protein_C"/>
</dbReference>
<dbReference type="HOGENOM" id="CLU_046540_4_1_5"/>
<feature type="domain" description="Peptidase S49" evidence="2">
    <location>
        <begin position="130"/>
        <end position="286"/>
    </location>
</feature>
<evidence type="ECO:0000256" key="1">
    <source>
        <dbReference type="ARBA" id="ARBA00008683"/>
    </source>
</evidence>
<dbReference type="GO" id="GO:0008233">
    <property type="term" value="F:peptidase activity"/>
    <property type="evidence" value="ECO:0007669"/>
    <property type="project" value="InterPro"/>
</dbReference>
<dbReference type="Proteomes" id="UP000001623">
    <property type="component" value="Chromosome"/>
</dbReference>
<protein>
    <submittedName>
        <fullName evidence="3">Peptidase S49</fullName>
    </submittedName>
</protein>
<dbReference type="Pfam" id="PF01343">
    <property type="entry name" value="Peptidase_S49"/>
    <property type="match status" value="1"/>
</dbReference>